<feature type="region of interest" description="Disordered" evidence="1">
    <location>
        <begin position="51"/>
        <end position="129"/>
    </location>
</feature>
<keyword evidence="3" id="KW-1185">Reference proteome</keyword>
<dbReference type="AlphaFoldDB" id="A0A5B7D2Y1"/>
<protein>
    <submittedName>
        <fullName evidence="2">Uncharacterized protein</fullName>
    </submittedName>
</protein>
<evidence type="ECO:0000313" key="2">
    <source>
        <dbReference type="EMBL" id="MPC14103.1"/>
    </source>
</evidence>
<dbReference type="EMBL" id="VSRR010000328">
    <property type="protein sequence ID" value="MPC14103.1"/>
    <property type="molecule type" value="Genomic_DNA"/>
</dbReference>
<organism evidence="2 3">
    <name type="scientific">Portunus trituberculatus</name>
    <name type="common">Swimming crab</name>
    <name type="synonym">Neptunus trituberculatus</name>
    <dbReference type="NCBI Taxonomy" id="210409"/>
    <lineage>
        <taxon>Eukaryota</taxon>
        <taxon>Metazoa</taxon>
        <taxon>Ecdysozoa</taxon>
        <taxon>Arthropoda</taxon>
        <taxon>Crustacea</taxon>
        <taxon>Multicrustacea</taxon>
        <taxon>Malacostraca</taxon>
        <taxon>Eumalacostraca</taxon>
        <taxon>Eucarida</taxon>
        <taxon>Decapoda</taxon>
        <taxon>Pleocyemata</taxon>
        <taxon>Brachyura</taxon>
        <taxon>Eubrachyura</taxon>
        <taxon>Portunoidea</taxon>
        <taxon>Portunidae</taxon>
        <taxon>Portuninae</taxon>
        <taxon>Portunus</taxon>
    </lineage>
</organism>
<name>A0A5B7D2Y1_PORTR</name>
<evidence type="ECO:0000256" key="1">
    <source>
        <dbReference type="SAM" id="MobiDB-lite"/>
    </source>
</evidence>
<accession>A0A5B7D2Y1</accession>
<gene>
    <name evidence="2" type="ORF">E2C01_006855</name>
</gene>
<sequence length="129" mass="13869">MSNKPTLTLLEGVVDVQQGEVISIYVRKSHLGLVSSFLGLIRAHKALRYCSKNGETDPAPPQPRMTAGEGGYGPNIKPHPPHRAKGTGPPGLLNTLLQPPKGSYTRLEPQPPTLPPQSCLLGHQSPRRA</sequence>
<feature type="compositionally biased region" description="Low complexity" evidence="1">
    <location>
        <begin position="86"/>
        <end position="100"/>
    </location>
</feature>
<comment type="caution">
    <text evidence="2">The sequence shown here is derived from an EMBL/GenBank/DDBJ whole genome shotgun (WGS) entry which is preliminary data.</text>
</comment>
<evidence type="ECO:0000313" key="3">
    <source>
        <dbReference type="Proteomes" id="UP000324222"/>
    </source>
</evidence>
<dbReference type="Proteomes" id="UP000324222">
    <property type="component" value="Unassembled WGS sequence"/>
</dbReference>
<reference evidence="2 3" key="1">
    <citation type="submission" date="2019-05" db="EMBL/GenBank/DDBJ databases">
        <title>Another draft genome of Portunus trituberculatus and its Hox gene families provides insights of decapod evolution.</title>
        <authorList>
            <person name="Jeong J.-H."/>
            <person name="Song I."/>
            <person name="Kim S."/>
            <person name="Choi T."/>
            <person name="Kim D."/>
            <person name="Ryu S."/>
            <person name="Kim W."/>
        </authorList>
    </citation>
    <scope>NUCLEOTIDE SEQUENCE [LARGE SCALE GENOMIC DNA]</scope>
    <source>
        <tissue evidence="2">Muscle</tissue>
    </source>
</reference>
<proteinExistence type="predicted"/>